<name>A0A242CCS3_9ENTE</name>
<dbReference type="PANTHER" id="PTHR42736">
    <property type="entry name" value="PROTEIN-GLUTAMINE GAMMA-GLUTAMYLTRANSFERASE"/>
    <property type="match status" value="1"/>
</dbReference>
<proteinExistence type="predicted"/>
<dbReference type="OrthoDB" id="9804872at2"/>
<accession>A0A242CCS3</accession>
<feature type="region of interest" description="Disordered" evidence="1">
    <location>
        <begin position="543"/>
        <end position="583"/>
    </location>
</feature>
<evidence type="ECO:0000313" key="5">
    <source>
        <dbReference type="EMBL" id="OTO08047.1"/>
    </source>
</evidence>
<protein>
    <recommendedName>
        <fullName evidence="3">Transglutaminase-like domain-containing protein</fullName>
    </recommendedName>
</protein>
<dbReference type="InterPro" id="IPR021878">
    <property type="entry name" value="TgpA_N"/>
</dbReference>
<dbReference type="InterPro" id="IPR038765">
    <property type="entry name" value="Papain-like_cys_pep_sf"/>
</dbReference>
<evidence type="ECO:0000256" key="2">
    <source>
        <dbReference type="SAM" id="Phobius"/>
    </source>
</evidence>
<dbReference type="InterPro" id="IPR052901">
    <property type="entry name" value="Bact_TGase-like"/>
</dbReference>
<sequence length="721" mass="83366">MKNRVKRKWTLAFLSFVMLSTVSLPFFNVYQLNQQPPVVFLIVLAFICSITVIGKNYLFRLLCYLFSYFFVLYCYFPFYRSFGLTWIAIFCQKILAVYSQIINKEINYIPDILALSILLFLLILLANLLIHYERWVFSYLLLIGYLLMLAVFNNLNLSFHVLILSCSAALIYLLQRYSIILPSKDKSKLFLVYVLVLFLTAGSSYLFPLLFPKVKDSLLIQTSSLRTYLNKQGLYQQIEEYGSPISSKTGFGEDDAQLGGPIKDSQAALFTALQTTPHYWRVETKSYYTGKGWKNNSEVTRGISEQPLRISTNPESQGSFTPEKMITLSFNESKTFLPYPYGNSVIPWEEVGRTEQIEAKQRINLLDKPTKIQLTWQESTFTADQLRQTPLQQTQEETQLPPNVSTRVQELAIRLTKNKKTLYDKVVAIEQYLKKEGNYRYSKTDTPYTPENEDYVDYFLFESNVGYCDNFSSAMIILLRSLGISSRWTKGFTQGDLDANSEEEYKEYIVRESHAHSWPEVYFEGFGWVPFEPTPGFTTIVSQKKTTEESVKNPSSESSTAETLSSSAPQKITASTSSDTKGEHTKITWGQGMIQWFPLFRKIAISLGVILTVIGGFFLKKYFFLLHFVFYRRIRPTDFIGAYIILLKKAEKVVYRHVNEPLTSYATRFEQIYPQFRGKFSQLTVLYESTFYGETKLKNADYAEILRYVATCLTHLKKFHD</sequence>
<dbReference type="AlphaFoldDB" id="A0A242CCS3"/>
<dbReference type="Pfam" id="PF11992">
    <property type="entry name" value="TgpA_N"/>
    <property type="match status" value="1"/>
</dbReference>
<feature type="transmembrane region" description="Helical" evidence="2">
    <location>
        <begin position="61"/>
        <end position="78"/>
    </location>
</feature>
<feature type="transmembrane region" description="Helical" evidence="2">
    <location>
        <begin position="603"/>
        <end position="630"/>
    </location>
</feature>
<feature type="transmembrane region" description="Helical" evidence="2">
    <location>
        <begin position="108"/>
        <end position="130"/>
    </location>
</feature>
<organism evidence="5">
    <name type="scientific">Candidatus Enterococcus mansonii</name>
    <dbReference type="NCBI Taxonomy" id="1834181"/>
    <lineage>
        <taxon>Bacteria</taxon>
        <taxon>Bacillati</taxon>
        <taxon>Bacillota</taxon>
        <taxon>Bacilli</taxon>
        <taxon>Lactobacillales</taxon>
        <taxon>Enterococcaceae</taxon>
        <taxon>Enterococcus</taxon>
    </lineage>
</organism>
<comment type="caution">
    <text evidence="5">The sequence shown here is derived from an EMBL/GenBank/DDBJ whole genome shotgun (WGS) entry which is preliminary data.</text>
</comment>
<keyword evidence="2" id="KW-0812">Transmembrane</keyword>
<evidence type="ECO:0000256" key="1">
    <source>
        <dbReference type="SAM" id="MobiDB-lite"/>
    </source>
</evidence>
<keyword evidence="2" id="KW-0472">Membrane</keyword>
<feature type="compositionally biased region" description="Low complexity" evidence="1">
    <location>
        <begin position="555"/>
        <end position="568"/>
    </location>
</feature>
<dbReference type="Gene3D" id="3.10.620.30">
    <property type="match status" value="1"/>
</dbReference>
<dbReference type="Proteomes" id="UP000195139">
    <property type="component" value="Unassembled WGS sequence"/>
</dbReference>
<feature type="transmembrane region" description="Helical" evidence="2">
    <location>
        <begin position="136"/>
        <end position="152"/>
    </location>
</feature>
<feature type="transmembrane region" description="Helical" evidence="2">
    <location>
        <begin position="36"/>
        <end position="54"/>
    </location>
</feature>
<dbReference type="RefSeq" id="WP_086331188.1">
    <property type="nucleotide sequence ID" value="NZ_NGLE02000001.1"/>
</dbReference>
<dbReference type="EMBL" id="NGLE02000001">
    <property type="protein sequence ID" value="MEI5993569.1"/>
    <property type="molecule type" value="Genomic_DNA"/>
</dbReference>
<dbReference type="EMBL" id="NGLE01000003">
    <property type="protein sequence ID" value="OTO08047.1"/>
    <property type="molecule type" value="Genomic_DNA"/>
</dbReference>
<dbReference type="SMART" id="SM00460">
    <property type="entry name" value="TGc"/>
    <property type="match status" value="1"/>
</dbReference>
<dbReference type="InterPro" id="IPR002931">
    <property type="entry name" value="Transglutaminase-like"/>
</dbReference>
<feature type="transmembrane region" description="Helical" evidence="2">
    <location>
        <begin position="12"/>
        <end position="30"/>
    </location>
</feature>
<evidence type="ECO:0000313" key="6">
    <source>
        <dbReference type="Proteomes" id="UP000195139"/>
    </source>
</evidence>
<dbReference type="PANTHER" id="PTHR42736:SF1">
    <property type="entry name" value="PROTEIN-GLUTAMINE GAMMA-GLUTAMYLTRANSFERASE"/>
    <property type="match status" value="1"/>
</dbReference>
<dbReference type="Pfam" id="PF01841">
    <property type="entry name" value="Transglut_core"/>
    <property type="match status" value="1"/>
</dbReference>
<gene>
    <name evidence="4" type="ORF">A5880_001116</name>
    <name evidence="5" type="ORF">A5880_002317</name>
</gene>
<reference evidence="5" key="1">
    <citation type="submission" date="2017-05" db="EMBL/GenBank/DDBJ databases">
        <title>The Genome Sequence of Enterococcus sp. 4G2_DIV0659.</title>
        <authorList>
            <consortium name="The Broad Institute Genomics Platform"/>
            <consortium name="The Broad Institute Genomic Center for Infectious Diseases"/>
            <person name="Earl A."/>
            <person name="Manson A."/>
            <person name="Schwartman J."/>
            <person name="Gilmore M."/>
            <person name="Abouelleil A."/>
            <person name="Cao P."/>
            <person name="Chapman S."/>
            <person name="Cusick C."/>
            <person name="Shea T."/>
            <person name="Young S."/>
            <person name="Neafsey D."/>
            <person name="Nusbaum C."/>
            <person name="Birren B."/>
        </authorList>
    </citation>
    <scope>NUCLEOTIDE SEQUENCE [LARGE SCALE GENOMIC DNA]</scope>
    <source>
        <strain evidence="5">4G2_DIV0659</strain>
    </source>
</reference>
<feature type="compositionally biased region" description="Polar residues" evidence="1">
    <location>
        <begin position="569"/>
        <end position="579"/>
    </location>
</feature>
<evidence type="ECO:0000313" key="4">
    <source>
        <dbReference type="EMBL" id="MEI5993569.1"/>
    </source>
</evidence>
<feature type="domain" description="Transglutaminase-like" evidence="3">
    <location>
        <begin position="460"/>
        <end position="535"/>
    </location>
</feature>
<reference evidence="4 6" key="2">
    <citation type="submission" date="2018-07" db="EMBL/GenBank/DDBJ databases">
        <title>The Genome Sequence of Enterococcus sp. DIV0659b.</title>
        <authorList>
            <consortium name="The Broad Institute Genomics Platform"/>
            <consortium name="The Broad Institute Genomic Center for Infectious Diseases"/>
            <person name="Earl A."/>
            <person name="Manson A."/>
            <person name="Schwartman J."/>
            <person name="Gilmore M."/>
            <person name="Abouelleil A."/>
            <person name="Cao P."/>
            <person name="Chapman S."/>
            <person name="Cusick C."/>
            <person name="Shea T."/>
            <person name="Young S."/>
            <person name="Neafsey D."/>
            <person name="Nusbaum C."/>
            <person name="Birren B."/>
        </authorList>
    </citation>
    <scope>NUCLEOTIDE SEQUENCE [LARGE SCALE GENOMIC DNA]</scope>
    <source>
        <strain evidence="4 6">4G2_DIV0659</strain>
    </source>
</reference>
<keyword evidence="6" id="KW-1185">Reference proteome</keyword>
<dbReference type="STRING" id="1834181.A5880_002317"/>
<dbReference type="SUPFAM" id="SSF54001">
    <property type="entry name" value="Cysteine proteinases"/>
    <property type="match status" value="1"/>
</dbReference>
<evidence type="ECO:0000259" key="3">
    <source>
        <dbReference type="SMART" id="SM00460"/>
    </source>
</evidence>
<keyword evidence="2" id="KW-1133">Transmembrane helix</keyword>
<feature type="transmembrane region" description="Helical" evidence="2">
    <location>
        <begin position="159"/>
        <end position="178"/>
    </location>
</feature>
<feature type="transmembrane region" description="Helical" evidence="2">
    <location>
        <begin position="190"/>
        <end position="211"/>
    </location>
</feature>